<protein>
    <submittedName>
        <fullName evidence="6">Patatin-like phospholipase</fullName>
    </submittedName>
</protein>
<name>A0A0M0EE58_KOMEU</name>
<sequence>MTDESPQSADAPTPFRILSLDGGGAKGFYSLGVLREIEALAGKRLHEVFDLIFGTSTGAIIASLLALGRSVEEIHALYVEHVVKIMSRQSSADKTAALNTLAREVYADTKFESMRTGVGIVTTKWDIERPMIFKGQPAQAHGRRGTFVPGFGVPVGEAVVASCSAYPFFKRKILTTAAGDRVELVDGGYCANNPTLYAIADALGSLAQPRSAVRVVSVGVGTYPEPKPAFFSKMAFASRLLSVQLLQKTLEINTQSMDQLREILYSDIHTVRISDTFANPEMATDLFEHDLNKLNLLRQRGAESFAKNEAALTTLLT</sequence>
<keyword evidence="1 4" id="KW-0378">Hydrolase</keyword>
<evidence type="ECO:0000256" key="1">
    <source>
        <dbReference type="ARBA" id="ARBA00022801"/>
    </source>
</evidence>
<evidence type="ECO:0000313" key="6">
    <source>
        <dbReference type="EMBL" id="KON63241.1"/>
    </source>
</evidence>
<dbReference type="PANTHER" id="PTHR24185:SF1">
    <property type="entry name" value="CALCIUM-INDEPENDENT PHOSPHOLIPASE A2-GAMMA"/>
    <property type="match status" value="1"/>
</dbReference>
<evidence type="ECO:0000256" key="3">
    <source>
        <dbReference type="ARBA" id="ARBA00023098"/>
    </source>
</evidence>
<keyword evidence="3 4" id="KW-0443">Lipid metabolism</keyword>
<keyword evidence="2 4" id="KW-0442">Lipid degradation</keyword>
<dbReference type="Gene3D" id="3.40.1090.10">
    <property type="entry name" value="Cytosolic phospholipase A2 catalytic domain"/>
    <property type="match status" value="1"/>
</dbReference>
<dbReference type="OrthoDB" id="9807112at2"/>
<evidence type="ECO:0000256" key="2">
    <source>
        <dbReference type="ARBA" id="ARBA00022963"/>
    </source>
</evidence>
<dbReference type="Proteomes" id="UP000037566">
    <property type="component" value="Unassembled WGS sequence"/>
</dbReference>
<reference evidence="6" key="1">
    <citation type="submission" date="2015-08" db="EMBL/GenBank/DDBJ databases">
        <title>Draft genome sequence of Komagataeibacter europaeus CECT 8546 a cellulose producer strain from vinegar produced by the traditional method.</title>
        <authorList>
            <person name="Poehlein A."/>
            <person name="Valera M.J."/>
            <person name="Haack F.S."/>
            <person name="Mas A."/>
            <person name="Daniel R."/>
            <person name="Streit W.R."/>
            <person name="Mateo E."/>
        </authorList>
    </citation>
    <scope>NUCLEOTIDE SEQUENCE [LARGE SCALE GENOMIC DNA]</scope>
    <source>
        <strain evidence="6">CECT 8546</strain>
    </source>
</reference>
<evidence type="ECO:0000256" key="4">
    <source>
        <dbReference type="PROSITE-ProRule" id="PRU01161"/>
    </source>
</evidence>
<proteinExistence type="predicted"/>
<feature type="active site" description="Nucleophile" evidence="4">
    <location>
        <position position="56"/>
    </location>
</feature>
<dbReference type="GO" id="GO:0016042">
    <property type="term" value="P:lipid catabolic process"/>
    <property type="evidence" value="ECO:0007669"/>
    <property type="project" value="UniProtKB-UniRule"/>
</dbReference>
<feature type="short sequence motif" description="GXSXG" evidence="4">
    <location>
        <begin position="54"/>
        <end position="58"/>
    </location>
</feature>
<dbReference type="STRING" id="33995.KOEU_32510"/>
<accession>A0A0M0EE58</accession>
<dbReference type="PATRIC" id="fig|33995.3.peg.3605"/>
<keyword evidence="7" id="KW-1185">Reference proteome</keyword>
<dbReference type="CDD" id="cd07199">
    <property type="entry name" value="Pat17_PNPLA8_PNPLA9_like"/>
    <property type="match status" value="1"/>
</dbReference>
<dbReference type="InterPro" id="IPR016035">
    <property type="entry name" value="Acyl_Trfase/lysoPLipase"/>
</dbReference>
<organism evidence="6 7">
    <name type="scientific">Komagataeibacter europaeus</name>
    <name type="common">Gluconacetobacter europaeus</name>
    <dbReference type="NCBI Taxonomy" id="33995"/>
    <lineage>
        <taxon>Bacteria</taxon>
        <taxon>Pseudomonadati</taxon>
        <taxon>Pseudomonadota</taxon>
        <taxon>Alphaproteobacteria</taxon>
        <taxon>Acetobacterales</taxon>
        <taxon>Acetobacteraceae</taxon>
        <taxon>Komagataeibacter</taxon>
    </lineage>
</organism>
<comment type="caution">
    <text evidence="6">The sequence shown here is derived from an EMBL/GenBank/DDBJ whole genome shotgun (WGS) entry which is preliminary data.</text>
</comment>
<dbReference type="EMBL" id="LHUQ01000036">
    <property type="protein sequence ID" value="KON63241.1"/>
    <property type="molecule type" value="Genomic_DNA"/>
</dbReference>
<feature type="active site" description="Proton acceptor" evidence="4">
    <location>
        <position position="186"/>
    </location>
</feature>
<dbReference type="GO" id="GO:0004620">
    <property type="term" value="F:phospholipase activity"/>
    <property type="evidence" value="ECO:0007669"/>
    <property type="project" value="TreeGrafter"/>
</dbReference>
<feature type="domain" description="PNPLA" evidence="5">
    <location>
        <begin position="18"/>
        <end position="199"/>
    </location>
</feature>
<evidence type="ECO:0000259" key="5">
    <source>
        <dbReference type="PROSITE" id="PS51635"/>
    </source>
</evidence>
<dbReference type="GO" id="GO:0016020">
    <property type="term" value="C:membrane"/>
    <property type="evidence" value="ECO:0007669"/>
    <property type="project" value="TreeGrafter"/>
</dbReference>
<gene>
    <name evidence="6" type="ORF">KOEU_32510</name>
</gene>
<dbReference type="GO" id="GO:0006631">
    <property type="term" value="P:fatty acid metabolic process"/>
    <property type="evidence" value="ECO:0007669"/>
    <property type="project" value="TreeGrafter"/>
</dbReference>
<dbReference type="PROSITE" id="PS51635">
    <property type="entry name" value="PNPLA"/>
    <property type="match status" value="1"/>
</dbReference>
<feature type="short sequence motif" description="DGA/G" evidence="4">
    <location>
        <begin position="186"/>
        <end position="188"/>
    </location>
</feature>
<dbReference type="PANTHER" id="PTHR24185">
    <property type="entry name" value="CALCIUM-INDEPENDENT PHOSPHOLIPASE A2-GAMMA"/>
    <property type="match status" value="1"/>
</dbReference>
<dbReference type="Pfam" id="PF01734">
    <property type="entry name" value="Patatin"/>
    <property type="match status" value="1"/>
</dbReference>
<evidence type="ECO:0000313" key="7">
    <source>
        <dbReference type="Proteomes" id="UP000037566"/>
    </source>
</evidence>
<dbReference type="InterPro" id="IPR002641">
    <property type="entry name" value="PNPLA_dom"/>
</dbReference>
<dbReference type="AlphaFoldDB" id="A0A0M0EE58"/>
<dbReference type="RefSeq" id="WP_053323989.1">
    <property type="nucleotide sequence ID" value="NZ_LHUQ01000036.1"/>
</dbReference>
<dbReference type="SUPFAM" id="SSF52151">
    <property type="entry name" value="FabD/lysophospholipase-like"/>
    <property type="match status" value="1"/>
</dbReference>
<feature type="short sequence motif" description="GXGXXG" evidence="4">
    <location>
        <begin position="22"/>
        <end position="27"/>
    </location>
</feature>